<gene>
    <name evidence="1" type="ORF">GCM10012286_29710</name>
</gene>
<comment type="caution">
    <text evidence="1">The sequence shown here is derived from an EMBL/GenBank/DDBJ whole genome shotgun (WGS) entry which is preliminary data.</text>
</comment>
<accession>A0ABQ2LWX4</accession>
<name>A0ABQ2LWX4_9ACTN</name>
<keyword evidence="2" id="KW-1185">Reference proteome</keyword>
<organism evidence="1 2">
    <name type="scientific">Streptomyces lasiicapitis</name>
    <dbReference type="NCBI Taxonomy" id="1923961"/>
    <lineage>
        <taxon>Bacteria</taxon>
        <taxon>Bacillati</taxon>
        <taxon>Actinomycetota</taxon>
        <taxon>Actinomycetes</taxon>
        <taxon>Kitasatosporales</taxon>
        <taxon>Streptomycetaceae</taxon>
        <taxon>Streptomyces</taxon>
    </lineage>
</organism>
<dbReference type="EMBL" id="BMNG01000006">
    <property type="protein sequence ID" value="GGO44166.1"/>
    <property type="molecule type" value="Genomic_DNA"/>
</dbReference>
<evidence type="ECO:0000313" key="1">
    <source>
        <dbReference type="EMBL" id="GGO44166.1"/>
    </source>
</evidence>
<sequence length="98" mass="9984">MGRHFAVPEGDEARYAVGDLDTVAAFAVAVAALAPTGGAHEVVRDFDAGFPAAAAAVAALAPAGIAQVELTHRLWSFAADSSRVRVAFGDFAAALMRS</sequence>
<proteinExistence type="predicted"/>
<evidence type="ECO:0000313" key="2">
    <source>
        <dbReference type="Proteomes" id="UP000656881"/>
    </source>
</evidence>
<dbReference type="Proteomes" id="UP000656881">
    <property type="component" value="Unassembled WGS sequence"/>
</dbReference>
<protein>
    <submittedName>
        <fullName evidence="1">Uncharacterized protein</fullName>
    </submittedName>
</protein>
<reference evidence="2" key="1">
    <citation type="journal article" date="2019" name="Int. J. Syst. Evol. Microbiol.">
        <title>The Global Catalogue of Microorganisms (GCM) 10K type strain sequencing project: providing services to taxonomists for standard genome sequencing and annotation.</title>
        <authorList>
            <consortium name="The Broad Institute Genomics Platform"/>
            <consortium name="The Broad Institute Genome Sequencing Center for Infectious Disease"/>
            <person name="Wu L."/>
            <person name="Ma J."/>
        </authorList>
    </citation>
    <scope>NUCLEOTIDE SEQUENCE [LARGE SCALE GENOMIC DNA]</scope>
    <source>
        <strain evidence="2">CGMCC 4.7349</strain>
    </source>
</reference>